<comment type="similarity">
    <text evidence="1">Belongs to the helicase family. UvrD subfamily.</text>
</comment>
<dbReference type="Proteomes" id="UP000199072">
    <property type="component" value="Unassembled WGS sequence"/>
</dbReference>
<dbReference type="GO" id="GO:0005524">
    <property type="term" value="F:ATP binding"/>
    <property type="evidence" value="ECO:0007669"/>
    <property type="project" value="UniProtKB-UniRule"/>
</dbReference>
<feature type="domain" description="UvrD-like helicase ATP-binding" evidence="13">
    <location>
        <begin position="32"/>
        <end position="316"/>
    </location>
</feature>
<evidence type="ECO:0000256" key="11">
    <source>
        <dbReference type="ARBA" id="ARBA00048988"/>
    </source>
</evidence>
<dbReference type="Gene3D" id="1.10.486.10">
    <property type="entry name" value="PCRA, domain 4"/>
    <property type="match status" value="1"/>
</dbReference>
<evidence type="ECO:0000256" key="12">
    <source>
        <dbReference type="PROSITE-ProRule" id="PRU00560"/>
    </source>
</evidence>
<dbReference type="GO" id="GO:0000725">
    <property type="term" value="P:recombinational repair"/>
    <property type="evidence" value="ECO:0007669"/>
    <property type="project" value="TreeGrafter"/>
</dbReference>
<dbReference type="SUPFAM" id="SSF52540">
    <property type="entry name" value="P-loop containing nucleoside triphosphate hydrolases"/>
    <property type="match status" value="1"/>
</dbReference>
<keyword evidence="7" id="KW-0413">Isomerase</keyword>
<dbReference type="InterPro" id="IPR014017">
    <property type="entry name" value="DNA_helicase_UvrD-like_C"/>
</dbReference>
<dbReference type="PROSITE" id="PS51217">
    <property type="entry name" value="UVRD_HELICASE_CTER"/>
    <property type="match status" value="1"/>
</dbReference>
<dbReference type="GO" id="GO:0003677">
    <property type="term" value="F:DNA binding"/>
    <property type="evidence" value="ECO:0007669"/>
    <property type="project" value="UniProtKB-KW"/>
</dbReference>
<evidence type="ECO:0000313" key="15">
    <source>
        <dbReference type="EMBL" id="SDF08348.1"/>
    </source>
</evidence>
<protein>
    <recommendedName>
        <fullName evidence="9">DNA 3'-5' helicase</fullName>
        <ecNumber evidence="9">5.6.2.4</ecNumber>
    </recommendedName>
    <alternativeName>
        <fullName evidence="10">DNA 3'-5' helicase II</fullName>
    </alternativeName>
</protein>
<dbReference type="GO" id="GO:0033202">
    <property type="term" value="C:DNA helicase complex"/>
    <property type="evidence" value="ECO:0007669"/>
    <property type="project" value="TreeGrafter"/>
</dbReference>
<dbReference type="PANTHER" id="PTHR11070">
    <property type="entry name" value="UVRD / RECB / PCRA DNA HELICASE FAMILY MEMBER"/>
    <property type="match status" value="1"/>
</dbReference>
<dbReference type="EMBL" id="FNAI01000012">
    <property type="protein sequence ID" value="SDF08348.1"/>
    <property type="molecule type" value="Genomic_DNA"/>
</dbReference>
<dbReference type="GO" id="GO:0016887">
    <property type="term" value="F:ATP hydrolysis activity"/>
    <property type="evidence" value="ECO:0007669"/>
    <property type="project" value="RHEA"/>
</dbReference>
<dbReference type="PROSITE" id="PS51198">
    <property type="entry name" value="UVRD_HELICASE_ATP_BIND"/>
    <property type="match status" value="1"/>
</dbReference>
<keyword evidence="6" id="KW-0238">DNA-binding</keyword>
<evidence type="ECO:0000256" key="6">
    <source>
        <dbReference type="ARBA" id="ARBA00023125"/>
    </source>
</evidence>
<organism evidence="15 16">
    <name type="scientific">Mucilaginibacter pineti</name>
    <dbReference type="NCBI Taxonomy" id="1391627"/>
    <lineage>
        <taxon>Bacteria</taxon>
        <taxon>Pseudomonadati</taxon>
        <taxon>Bacteroidota</taxon>
        <taxon>Sphingobacteriia</taxon>
        <taxon>Sphingobacteriales</taxon>
        <taxon>Sphingobacteriaceae</taxon>
        <taxon>Mucilaginibacter</taxon>
    </lineage>
</organism>
<dbReference type="Gene3D" id="1.10.10.160">
    <property type="match status" value="1"/>
</dbReference>
<evidence type="ECO:0000256" key="7">
    <source>
        <dbReference type="ARBA" id="ARBA00023235"/>
    </source>
</evidence>
<sequence>MAVCRYSYFPLSTQNLNFAVSRKEEKILDYLQGLNPEQRAAVEQTEGPVMIIAGAGSGKTRVITYRVAHLVRKGVDSFNILVLTFTNKAAREMRERITSVVGPEAKNIWMGTFHSVFAKILRVEATKIGYPSNFTIYDTDDSKSVLRAIIKELNLDDKLYNVNFVLNRISASKNNLISFQEYNKNEQIQADDMSSGRGQLGKIYESYATRCYRAGAMDFDDLLYKTNELLKLHPDVLNKYQHKFRYLMVDEYQDTNFSQYLIVKKLAAVNENLCVVGDDAQSIYAFRGANIQNILNFEKDYPDLKVFKLEQNYRSTQNIVNVANSIISNNKEQLKKNVFSEKEAGDKIKIMRAFSDNEEGKMVAEAIMQDRSNKGNKWHDFAILYRTNAQSRSMEEALRKLGIPYKIYGGLSFYQRKEIKDLIAYFRLTFNPNDEEALKRIINYPKRGIGDTSVDKIIVSADQHKVTPWEVIVDPVAYFDGKAPSTLNAFATMIQSFQVLSKTKSAYESALYIAQHSGLLKDLYEDKSVEGLNRYENIQELLNGIKEFSEREDIEEKGLDIFMQDIALLTNDDKDKDPNADTVSLMTIHSSKGLEFGQVHVVGLEENLFPSQMSLNSRSDLEEERRLFYVAVTRAETKLVISYATSRFKFGTLISCEPSRFLDEIDAKFLELDYSAKPATGSNNPFFDDDRKAWSSGKQADAFSKPKPATSAPVKTTSILAKAHVPSAGFKPSDTSNLQVGMEVEHERFGFGKVLSLEGNKPDIKATIFFKEIGQKQLLLKFAKLSIINNMN</sequence>
<accession>A0A1G7I6X6</accession>
<feature type="domain" description="UvrD-like helicase C-terminal" evidence="14">
    <location>
        <begin position="317"/>
        <end position="593"/>
    </location>
</feature>
<evidence type="ECO:0000256" key="9">
    <source>
        <dbReference type="ARBA" id="ARBA00034808"/>
    </source>
</evidence>
<comment type="catalytic activity">
    <reaction evidence="11">
        <text>ATP + H2O = ADP + phosphate + H(+)</text>
        <dbReference type="Rhea" id="RHEA:13065"/>
        <dbReference type="ChEBI" id="CHEBI:15377"/>
        <dbReference type="ChEBI" id="CHEBI:15378"/>
        <dbReference type="ChEBI" id="CHEBI:30616"/>
        <dbReference type="ChEBI" id="CHEBI:43474"/>
        <dbReference type="ChEBI" id="CHEBI:456216"/>
        <dbReference type="EC" id="5.6.2.4"/>
    </reaction>
</comment>
<evidence type="ECO:0000256" key="5">
    <source>
        <dbReference type="ARBA" id="ARBA00022840"/>
    </source>
</evidence>
<evidence type="ECO:0000256" key="2">
    <source>
        <dbReference type="ARBA" id="ARBA00022741"/>
    </source>
</evidence>
<dbReference type="CDD" id="cd17932">
    <property type="entry name" value="DEXQc_UvrD"/>
    <property type="match status" value="1"/>
</dbReference>
<dbReference type="GO" id="GO:0005829">
    <property type="term" value="C:cytosol"/>
    <property type="evidence" value="ECO:0007669"/>
    <property type="project" value="TreeGrafter"/>
</dbReference>
<evidence type="ECO:0000256" key="8">
    <source>
        <dbReference type="ARBA" id="ARBA00034617"/>
    </source>
</evidence>
<evidence type="ECO:0000256" key="4">
    <source>
        <dbReference type="ARBA" id="ARBA00022806"/>
    </source>
</evidence>
<gene>
    <name evidence="15" type="ORF">SAMN05216464_112170</name>
</gene>
<dbReference type="AlphaFoldDB" id="A0A1G7I6X6"/>
<dbReference type="Pfam" id="PF13361">
    <property type="entry name" value="UvrD_C"/>
    <property type="match status" value="1"/>
</dbReference>
<proteinExistence type="inferred from homology"/>
<evidence type="ECO:0000259" key="13">
    <source>
        <dbReference type="PROSITE" id="PS51198"/>
    </source>
</evidence>
<evidence type="ECO:0000259" key="14">
    <source>
        <dbReference type="PROSITE" id="PS51217"/>
    </source>
</evidence>
<evidence type="ECO:0000256" key="10">
    <source>
        <dbReference type="ARBA" id="ARBA00034923"/>
    </source>
</evidence>
<dbReference type="InterPro" id="IPR013986">
    <property type="entry name" value="DExx_box_DNA_helicase_dom_sf"/>
</dbReference>
<dbReference type="Pfam" id="PF00580">
    <property type="entry name" value="UvrD-helicase"/>
    <property type="match status" value="1"/>
</dbReference>
<keyword evidence="16" id="KW-1185">Reference proteome</keyword>
<keyword evidence="3 12" id="KW-0378">Hydrolase</keyword>
<keyword evidence="4 12" id="KW-0347">Helicase</keyword>
<dbReference type="EC" id="5.6.2.4" evidence="9"/>
<dbReference type="PANTHER" id="PTHR11070:SF2">
    <property type="entry name" value="ATP-DEPENDENT DNA HELICASE SRS2"/>
    <property type="match status" value="1"/>
</dbReference>
<name>A0A1G7I6X6_9SPHI</name>
<dbReference type="CDD" id="cd18807">
    <property type="entry name" value="SF1_C_UvrD"/>
    <property type="match status" value="1"/>
</dbReference>
<dbReference type="Pfam" id="PF21196">
    <property type="entry name" value="PcrA_UvrD_tudor"/>
    <property type="match status" value="1"/>
</dbReference>
<evidence type="ECO:0000256" key="3">
    <source>
        <dbReference type="ARBA" id="ARBA00022801"/>
    </source>
</evidence>
<keyword evidence="2 12" id="KW-0547">Nucleotide-binding</keyword>
<dbReference type="InterPro" id="IPR014016">
    <property type="entry name" value="UvrD-like_ATP-bd"/>
</dbReference>
<evidence type="ECO:0000313" key="16">
    <source>
        <dbReference type="Proteomes" id="UP000199072"/>
    </source>
</evidence>
<dbReference type="GO" id="GO:0043138">
    <property type="term" value="F:3'-5' DNA helicase activity"/>
    <property type="evidence" value="ECO:0007669"/>
    <property type="project" value="UniProtKB-EC"/>
</dbReference>
<dbReference type="STRING" id="1391627.SAMN05216464_112170"/>
<keyword evidence="5 12" id="KW-0067">ATP-binding</keyword>
<evidence type="ECO:0000256" key="1">
    <source>
        <dbReference type="ARBA" id="ARBA00009922"/>
    </source>
</evidence>
<reference evidence="15 16" key="1">
    <citation type="submission" date="2016-10" db="EMBL/GenBank/DDBJ databases">
        <authorList>
            <person name="de Groot N.N."/>
        </authorList>
    </citation>
    <scope>NUCLEOTIDE SEQUENCE [LARGE SCALE GENOMIC DNA]</scope>
    <source>
        <strain evidence="15 16">47C3B</strain>
    </source>
</reference>
<dbReference type="InterPro" id="IPR000212">
    <property type="entry name" value="DNA_helicase_UvrD/REP"/>
</dbReference>
<dbReference type="InterPro" id="IPR027417">
    <property type="entry name" value="P-loop_NTPase"/>
</dbReference>
<dbReference type="Gene3D" id="3.40.50.300">
    <property type="entry name" value="P-loop containing nucleotide triphosphate hydrolases"/>
    <property type="match status" value="2"/>
</dbReference>
<feature type="binding site" evidence="12">
    <location>
        <begin position="53"/>
        <end position="60"/>
    </location>
    <ligand>
        <name>ATP</name>
        <dbReference type="ChEBI" id="CHEBI:30616"/>
    </ligand>
</feature>
<comment type="catalytic activity">
    <reaction evidence="8">
        <text>Couples ATP hydrolysis with the unwinding of duplex DNA by translocating in the 3'-5' direction.</text>
        <dbReference type="EC" id="5.6.2.4"/>
    </reaction>
</comment>